<dbReference type="Proteomes" id="UP001524318">
    <property type="component" value="Unassembled WGS sequence"/>
</dbReference>
<protein>
    <recommendedName>
        <fullName evidence="4">PE-PPE domain-containing protein</fullName>
    </recommendedName>
</protein>
<feature type="compositionally biased region" description="Basic and acidic residues" evidence="1">
    <location>
        <begin position="439"/>
        <end position="456"/>
    </location>
</feature>
<sequence>MEIRGGVGGISFQLEELVGGAEKLEAAAGELAAVEVEVRRIWEDLCLYQDEARPTGTAALMDVGEAQWSVQAVRTELQGISRQVRDCKRDYETAEAWAGFSRGIGGGLTSPETLGRQAVDLGLGPVPNREVTELAVGPLAMAALLAVSPERFWVALGADMAAGRHIAAAVPLLAGVSGRSNRILQPRSVTLEKKESLPIEFDGSPAALLERARIIDERGEGYIEVVEVDNGGQKAYVVVIPGTQTGGEMGGVNPFDEAGIVEGLGHNSAEINPAVFQALQAAGAEKGAPVVAVGYSQGGIHAMNLAADDLFLNEYDMKYVLTAGSPVGGIVPDADVTALHLEHRQDWVPGSDGTPNPDARNRVTVTLNSPVTTPEGGAFGIGPGHNLNNYQGAARLVAASDDPSLMASTAVLGGALGAGGTATATRFALSRSKPPELLPRPKPDAPQRASEIDRAR</sequence>
<evidence type="ECO:0008006" key="4">
    <source>
        <dbReference type="Google" id="ProtNLM"/>
    </source>
</evidence>
<reference evidence="2 3" key="1">
    <citation type="submission" date="2022-06" db="EMBL/GenBank/DDBJ databases">
        <title>Pseudarthrobacter sp. strain RMG13 Genome sequencing and assembly.</title>
        <authorList>
            <person name="Kim I."/>
        </authorList>
    </citation>
    <scope>NUCLEOTIDE SEQUENCE [LARGE SCALE GENOMIC DNA]</scope>
    <source>
        <strain evidence="2 3">RMG13</strain>
    </source>
</reference>
<dbReference type="RefSeq" id="WP_254749705.1">
    <property type="nucleotide sequence ID" value="NZ_JANCLV010000005.1"/>
</dbReference>
<gene>
    <name evidence="2" type="ORF">NFC73_09780</name>
</gene>
<keyword evidence="3" id="KW-1185">Reference proteome</keyword>
<evidence type="ECO:0000313" key="2">
    <source>
        <dbReference type="EMBL" id="MCP9000016.1"/>
    </source>
</evidence>
<accession>A0ABT1LQE9</accession>
<dbReference type="SUPFAM" id="SSF53474">
    <property type="entry name" value="alpha/beta-Hydrolases"/>
    <property type="match status" value="1"/>
</dbReference>
<evidence type="ECO:0000313" key="3">
    <source>
        <dbReference type="Proteomes" id="UP001524318"/>
    </source>
</evidence>
<dbReference type="EMBL" id="JANCLV010000005">
    <property type="protein sequence ID" value="MCP9000016.1"/>
    <property type="molecule type" value="Genomic_DNA"/>
</dbReference>
<proteinExistence type="predicted"/>
<comment type="caution">
    <text evidence="2">The sequence shown here is derived from an EMBL/GenBank/DDBJ whole genome shotgun (WGS) entry which is preliminary data.</text>
</comment>
<dbReference type="InterPro" id="IPR029058">
    <property type="entry name" value="AB_hydrolase_fold"/>
</dbReference>
<evidence type="ECO:0000256" key="1">
    <source>
        <dbReference type="SAM" id="MobiDB-lite"/>
    </source>
</evidence>
<name>A0ABT1LQE9_9MICC</name>
<organism evidence="2 3">
    <name type="scientific">Pseudarthrobacter humi</name>
    <dbReference type="NCBI Taxonomy" id="2952523"/>
    <lineage>
        <taxon>Bacteria</taxon>
        <taxon>Bacillati</taxon>
        <taxon>Actinomycetota</taxon>
        <taxon>Actinomycetes</taxon>
        <taxon>Micrococcales</taxon>
        <taxon>Micrococcaceae</taxon>
        <taxon>Pseudarthrobacter</taxon>
    </lineage>
</organism>
<feature type="region of interest" description="Disordered" evidence="1">
    <location>
        <begin position="430"/>
        <end position="456"/>
    </location>
</feature>